<dbReference type="EMBL" id="AJFE02080390">
    <property type="status" value="NOT_ANNOTATED_CDS"/>
    <property type="molecule type" value="Genomic_DNA"/>
</dbReference>
<dbReference type="GO" id="GO:0005874">
    <property type="term" value="C:microtubule"/>
    <property type="evidence" value="ECO:0007669"/>
    <property type="project" value="UniProtKB-KW"/>
</dbReference>
<feature type="compositionally biased region" description="Basic and acidic residues" evidence="18">
    <location>
        <begin position="164"/>
        <end position="175"/>
    </location>
</feature>
<dbReference type="GeneTree" id="ENSGT00940000156637"/>
<dbReference type="InterPro" id="IPR027417">
    <property type="entry name" value="P-loop_NTPase"/>
</dbReference>
<dbReference type="Bgee" id="ENSPPAG00000032938">
    <property type="expression patterns" value="Expressed in heart and 6 other cell types or tissues"/>
</dbReference>
<gene>
    <name evidence="20" type="primary">NAV1</name>
</gene>
<sequence length="1482" mass="160619">MLHLPLPRSGRTVNFPRSWDESSSISSGLSDASDNLSSEEFNASSSLNSLPSTPTASRRNSTIVLRTDSEKRSLAESGLSWFSESEEKAPKKLEYDSGSLKMEPGTSKWRRERPESCDDSSKGGELKKPISLGHPGSLKKGKTPPVAVTSPITHTAQSALKVAGKPEGKATDKGKLAVKNTGLQRSSSDAGRDRLSDAKKPPSGIARPSTSGSFGYKKPPPATGTATVMQTGGSATLSKIQKSSGIPVKPVNGRKTSLDVSNSAEPGFLAPGARSNIQYRSLPRPAKSSSMSVTGGRGGPRPVSSSIDPSLLSTKQGGLTPSRLKEPTKVASGRTTPAPVNQTDREKEKAKAKAVALDSDNISLKSIGSPESTPKNQASHPTATKLAELPPTPLRATAKSFVKPPSLANLDKVNSNSLDLPSSSDTTHASKVADLHATSSASGGPLPSCFTPSPAPILNINSASFSQGLELMSGFSVPKETRMYPKLSGLHRSMESLQMPMSLPSAFPSSTPVPTPPAPPAAPTEEETEELTWSGSPRAGQLDSNQRDRNTLPKKGLRYQLQSQEETKERRHSHTIGGLPESDDQSELPSPPALPMSLSAKGQLTNIVSPTAATTPRITRSNSIPTHEAAFELYSGSQMGSTLSLAERPKGMIRSGSFRDPTDDVHGSVLSLASSASSTYSSAEERMQSEQIRKLRRELESSQEKVATLTSQLSANANLVAAFEQSLVNMTSRLRHLAETAEEKDTELLDLRETIDFLKKKNSEAQAVIQGALNASETTPKELRIKRQNSSDSISSLNSITSHSSIGSSKDADAKKKKKSWLRSSFNKAFSIKKGPKSASSYSDIEEIATPDSSAPSSPKLQHGSTETASPSIKSSTSSSVGTDVTEGPAHPAPHTRLFHANEEEEPEKKEVSELRSELWEKEMKLTDIRLEALNSAHQLDQLRETMHNMQLEVDLLKAENDRLKVAPGPSSGSTPGQVPGSSALSSPRRSLGLALTHSFGPSLADTDLSPMDGISTCGPKEEVTLRVVVRMPPQHIIKGDLKQQEFFLGCSKVSGKVDWKMLDEAVFQVFKDYISKMDPASTLGLSTESIHGYSISHVKRVLDAEPPEMPPCRRGVNNISVSLKGLKEKCVDSLVFETLIPKPMMQHYISLLLKHRRLVLSGPSGTGKTYLTNRLAEYLVERSGREVTEGIVSTFNMHQQSCKDLQLYLSNLANQIDRETGIGDVPLVILLDDLSEAGSISELVNGALTCKYHKCPYIIGTTNQPVKMTPNHGLHLSFRMLTFSNNVEPANGFLVRYLRRKLVESDSDINANKEELLRVLDWVPKLWYHLHTFLEKHSTSDFLIGPCFFLSCPIGIEDFRTWFIDLWNNSIIPYLQEGAKDGIKVHGQKAAWEDPVEWVRDTLPWPSAQQDQSKLYHLPPPTVGPHSIASPPEDRTVKDSTPSSLDSDPLMAMLLKLQEAANYIESPDRETILDPNLQATL</sequence>
<dbReference type="EMBL" id="AJFE02080386">
    <property type="status" value="NOT_ANNOTATED_CDS"/>
    <property type="molecule type" value="Genomic_DNA"/>
</dbReference>
<feature type="compositionally biased region" description="Polar residues" evidence="18">
    <location>
        <begin position="307"/>
        <end position="319"/>
    </location>
</feature>
<keyword evidence="3" id="KW-0217">Developmental protein</keyword>
<evidence type="ECO:0000256" key="6">
    <source>
        <dbReference type="ARBA" id="ARBA00022553"/>
    </source>
</evidence>
<dbReference type="EMBL" id="AJFE02080394">
    <property type="status" value="NOT_ANNOTATED_CDS"/>
    <property type="molecule type" value="Genomic_DNA"/>
</dbReference>
<dbReference type="EMBL" id="AJFE02080392">
    <property type="status" value="NOT_ANNOTATED_CDS"/>
    <property type="molecule type" value="Genomic_DNA"/>
</dbReference>
<evidence type="ECO:0000256" key="16">
    <source>
        <dbReference type="ARBA" id="ARBA00080430"/>
    </source>
</evidence>
<comment type="function">
    <text evidence="13">May be involved in neuronal migration.</text>
</comment>
<keyword evidence="10" id="KW-0007">Acetylation</keyword>
<dbReference type="Pfam" id="PF23092">
    <property type="entry name" value="Ubiquitin_6"/>
    <property type="match status" value="1"/>
</dbReference>
<dbReference type="EMBL" id="AJFE02080391">
    <property type="status" value="NOT_ANNOTATED_CDS"/>
    <property type="molecule type" value="Genomic_DNA"/>
</dbReference>
<evidence type="ECO:0000256" key="9">
    <source>
        <dbReference type="ARBA" id="ARBA00022902"/>
    </source>
</evidence>
<feature type="region of interest" description="Disordered" evidence="18">
    <location>
        <begin position="781"/>
        <end position="818"/>
    </location>
</feature>
<proteinExistence type="inferred from homology"/>
<dbReference type="InterPro" id="IPR003593">
    <property type="entry name" value="AAA+_ATPase"/>
</dbReference>
<feature type="domain" description="AAA+ ATPase" evidence="19">
    <location>
        <begin position="1155"/>
        <end position="1309"/>
    </location>
</feature>
<dbReference type="InterPro" id="IPR039041">
    <property type="entry name" value="Nav/unc-53"/>
</dbReference>
<feature type="region of interest" description="Disordered" evidence="18">
    <location>
        <begin position="849"/>
        <end position="911"/>
    </location>
</feature>
<evidence type="ECO:0000256" key="4">
    <source>
        <dbReference type="ARBA" id="ARBA00022481"/>
    </source>
</evidence>
<dbReference type="EMBL" id="AJFE02080393">
    <property type="status" value="NOT_ANNOTATED_CDS"/>
    <property type="molecule type" value="Genomic_DNA"/>
</dbReference>
<feature type="compositionally biased region" description="Low complexity" evidence="18">
    <location>
        <begin position="21"/>
        <end position="34"/>
    </location>
</feature>
<evidence type="ECO:0000313" key="21">
    <source>
        <dbReference type="Proteomes" id="UP000240080"/>
    </source>
</evidence>
<dbReference type="PANTHER" id="PTHR12784:SF3">
    <property type="entry name" value="NEURON NAVIGATOR 1"/>
    <property type="match status" value="1"/>
</dbReference>
<evidence type="ECO:0000256" key="7">
    <source>
        <dbReference type="ARBA" id="ARBA00022701"/>
    </source>
</evidence>
<keyword evidence="7" id="KW-0493">Microtubule</keyword>
<keyword evidence="12" id="KW-0206">Cytoskeleton</keyword>
<name>A0A2R9AQP3_PANPA</name>
<evidence type="ECO:0000256" key="8">
    <source>
        <dbReference type="ARBA" id="ARBA00022782"/>
    </source>
</evidence>
<keyword evidence="9" id="KW-0524">Neurogenesis</keyword>
<dbReference type="InterPro" id="IPR057568">
    <property type="entry name" value="CortBP2_NAV1-like_AAA_lid"/>
</dbReference>
<feature type="compositionally biased region" description="Polar residues" evidence="18">
    <location>
        <begin position="360"/>
        <end position="382"/>
    </location>
</feature>
<reference evidence="20" key="2">
    <citation type="submission" date="2025-08" db="UniProtKB">
        <authorList>
            <consortium name="Ensembl"/>
        </authorList>
    </citation>
    <scope>IDENTIFICATION</scope>
</reference>
<dbReference type="SMART" id="SM00382">
    <property type="entry name" value="AAA"/>
    <property type="match status" value="1"/>
</dbReference>
<dbReference type="Proteomes" id="UP000240080">
    <property type="component" value="Chromosome 1"/>
</dbReference>
<dbReference type="EMBL" id="AJFE02080389">
    <property type="status" value="NOT_ANNOTATED_CDS"/>
    <property type="molecule type" value="Genomic_DNA"/>
</dbReference>
<feature type="compositionally biased region" description="Low complexity" evidence="18">
    <location>
        <begin position="414"/>
        <end position="427"/>
    </location>
</feature>
<evidence type="ECO:0000256" key="13">
    <source>
        <dbReference type="ARBA" id="ARBA00059345"/>
    </source>
</evidence>
<dbReference type="FunFam" id="3.40.50.300:FF:000409">
    <property type="entry name" value="Neuron navigator 1"/>
    <property type="match status" value="1"/>
</dbReference>
<feature type="region of interest" description="Disordered" evidence="18">
    <location>
        <begin position="1415"/>
        <end position="1448"/>
    </location>
</feature>
<dbReference type="InterPro" id="IPR057126">
    <property type="entry name" value="NAV1-like_ubiquitin-like"/>
</dbReference>
<accession>A0A2R9AQP3</accession>
<dbReference type="Ensembl" id="ENSPPAT00000042447.1">
    <property type="protein sequence ID" value="ENSPPAP00000019677.1"/>
    <property type="gene ID" value="ENSPPAG00000032938.1"/>
</dbReference>
<feature type="region of interest" description="Disordered" evidence="18">
    <location>
        <begin position="501"/>
        <end position="598"/>
    </location>
</feature>
<feature type="coiled-coil region" evidence="17">
    <location>
        <begin position="685"/>
        <end position="712"/>
    </location>
</feature>
<feature type="compositionally biased region" description="Polar residues" evidence="18">
    <location>
        <begin position="333"/>
        <end position="342"/>
    </location>
</feature>
<comment type="subcellular location">
    <subcellularLocation>
        <location evidence="1">Cytoplasm</location>
        <location evidence="1">Cytoskeleton</location>
    </subcellularLocation>
</comment>
<evidence type="ECO:0000256" key="14">
    <source>
        <dbReference type="ARBA" id="ARBA00064590"/>
    </source>
</evidence>
<evidence type="ECO:0000256" key="17">
    <source>
        <dbReference type="SAM" id="Coils"/>
    </source>
</evidence>
<dbReference type="GO" id="GO:0001764">
    <property type="term" value="P:neuron migration"/>
    <property type="evidence" value="ECO:0007669"/>
    <property type="project" value="TreeGrafter"/>
</dbReference>
<evidence type="ECO:0000256" key="18">
    <source>
        <dbReference type="SAM" id="MobiDB-lite"/>
    </source>
</evidence>
<feature type="compositionally biased region" description="Basic and acidic residues" evidence="18">
    <location>
        <begin position="190"/>
        <end position="200"/>
    </location>
</feature>
<dbReference type="EMBL" id="AJFE02080387">
    <property type="status" value="NOT_ANNOTATED_CDS"/>
    <property type="molecule type" value="Genomic_DNA"/>
</dbReference>
<keyword evidence="21" id="KW-1185">Reference proteome</keyword>
<feature type="compositionally biased region" description="Low complexity" evidence="18">
    <location>
        <begin position="42"/>
        <end position="57"/>
    </location>
</feature>
<feature type="compositionally biased region" description="Polar residues" evidence="18">
    <location>
        <begin position="851"/>
        <end position="869"/>
    </location>
</feature>
<keyword evidence="11 17" id="KW-0175">Coiled coil</keyword>
<evidence type="ECO:0000256" key="1">
    <source>
        <dbReference type="ARBA" id="ARBA00004245"/>
    </source>
</evidence>
<evidence type="ECO:0000256" key="12">
    <source>
        <dbReference type="ARBA" id="ARBA00023212"/>
    </source>
</evidence>
<protein>
    <recommendedName>
        <fullName evidence="15">Neuron navigator 1</fullName>
    </recommendedName>
    <alternativeName>
        <fullName evidence="16">Pore membrane and/or filament-interacting-like protein 3</fullName>
    </alternativeName>
</protein>
<feature type="region of interest" description="Disordered" evidence="18">
    <location>
        <begin position="1"/>
        <end position="447"/>
    </location>
</feature>
<reference evidence="20" key="3">
    <citation type="submission" date="2025-09" db="UniProtKB">
        <authorList>
            <consortium name="Ensembl"/>
        </authorList>
    </citation>
    <scope>IDENTIFICATION</scope>
</reference>
<feature type="compositionally biased region" description="Basic and acidic residues" evidence="18">
    <location>
        <begin position="85"/>
        <end position="95"/>
    </location>
</feature>
<feature type="compositionally biased region" description="Polar residues" evidence="18">
    <location>
        <begin position="971"/>
        <end position="988"/>
    </location>
</feature>
<feature type="compositionally biased region" description="Low complexity" evidence="18">
    <location>
        <begin position="870"/>
        <end position="880"/>
    </location>
</feature>
<dbReference type="EMBL" id="AJFE02080395">
    <property type="status" value="NOT_ANNOTATED_CDS"/>
    <property type="molecule type" value="Genomic_DNA"/>
</dbReference>
<evidence type="ECO:0000256" key="15">
    <source>
        <dbReference type="ARBA" id="ARBA00067341"/>
    </source>
</evidence>
<feature type="region of interest" description="Disordered" evidence="18">
    <location>
        <begin position="964"/>
        <end position="988"/>
    </location>
</feature>
<evidence type="ECO:0000256" key="3">
    <source>
        <dbReference type="ARBA" id="ARBA00022473"/>
    </source>
</evidence>
<keyword evidence="4" id="KW-0488">Methylation</keyword>
<evidence type="ECO:0000256" key="2">
    <source>
        <dbReference type="ARBA" id="ARBA00006255"/>
    </source>
</evidence>
<dbReference type="GO" id="GO:0001578">
    <property type="term" value="P:microtubule bundle formation"/>
    <property type="evidence" value="ECO:0007669"/>
    <property type="project" value="TreeGrafter"/>
</dbReference>
<feature type="compositionally biased region" description="Basic and acidic residues" evidence="18">
    <location>
        <begin position="112"/>
        <end position="128"/>
    </location>
</feature>
<comment type="similarity">
    <text evidence="2">Belongs to the Nav/unc-53 family.</text>
</comment>
<dbReference type="SUPFAM" id="SSF52540">
    <property type="entry name" value="P-loop containing nucleoside triphosphate hydrolases"/>
    <property type="match status" value="1"/>
</dbReference>
<reference evidence="20 21" key="1">
    <citation type="journal article" date="2012" name="Nature">
        <title>The bonobo genome compared with the chimpanzee and human genomes.</title>
        <authorList>
            <person name="Prufer K."/>
            <person name="Munch K."/>
            <person name="Hellmann I."/>
            <person name="Akagi K."/>
            <person name="Miller J.R."/>
            <person name="Walenz B."/>
            <person name="Koren S."/>
            <person name="Sutton G."/>
            <person name="Kodira C."/>
            <person name="Winer R."/>
            <person name="Knight J.R."/>
            <person name="Mullikin J.C."/>
            <person name="Meader S.J."/>
            <person name="Ponting C.P."/>
            <person name="Lunter G."/>
            <person name="Higashino S."/>
            <person name="Hobolth A."/>
            <person name="Dutheil J."/>
            <person name="Karakoc E."/>
            <person name="Alkan C."/>
            <person name="Sajjadian S."/>
            <person name="Catacchio C.R."/>
            <person name="Ventura M."/>
            <person name="Marques-Bonet T."/>
            <person name="Eichler E.E."/>
            <person name="Andre C."/>
            <person name="Atencia R."/>
            <person name="Mugisha L."/>
            <person name="Junhold J."/>
            <person name="Patterson N."/>
            <person name="Siebauer M."/>
            <person name="Good J.M."/>
            <person name="Fischer A."/>
            <person name="Ptak S.E."/>
            <person name="Lachmann M."/>
            <person name="Symer D.E."/>
            <person name="Mailund T."/>
            <person name="Schierup M.H."/>
            <person name="Andres A.M."/>
            <person name="Kelso J."/>
            <person name="Paabo S."/>
        </authorList>
    </citation>
    <scope>NUCLEOTIDE SEQUENCE [LARGE SCALE GENOMIC DNA]</scope>
</reference>
<dbReference type="EMBL" id="AJFE02080388">
    <property type="status" value="NOT_ANNOTATED_CDS"/>
    <property type="molecule type" value="Genomic_DNA"/>
</dbReference>
<feature type="compositionally biased region" description="Low complexity" evidence="18">
    <location>
        <begin position="790"/>
        <end position="809"/>
    </location>
</feature>
<dbReference type="Pfam" id="PF25408">
    <property type="entry name" value="AAA_lid_NAV1"/>
    <property type="match status" value="1"/>
</dbReference>
<keyword evidence="8" id="KW-0221">Differentiation</keyword>
<evidence type="ECO:0000256" key="5">
    <source>
        <dbReference type="ARBA" id="ARBA00022490"/>
    </source>
</evidence>
<keyword evidence="6" id="KW-0597">Phosphoprotein</keyword>
<comment type="subunit">
    <text evidence="14">Interacts with tubulin.</text>
</comment>
<evidence type="ECO:0000256" key="11">
    <source>
        <dbReference type="ARBA" id="ARBA00023054"/>
    </source>
</evidence>
<evidence type="ECO:0000259" key="19">
    <source>
        <dbReference type="SMART" id="SM00382"/>
    </source>
</evidence>
<feature type="coiled-coil region" evidence="17">
    <location>
        <begin position="741"/>
        <end position="768"/>
    </location>
</feature>
<dbReference type="GO" id="GO:0043194">
    <property type="term" value="C:axon initial segment"/>
    <property type="evidence" value="ECO:0007669"/>
    <property type="project" value="TreeGrafter"/>
</dbReference>
<keyword evidence="5" id="KW-0963">Cytoplasm</keyword>
<feature type="compositionally biased region" description="Polar residues" evidence="18">
    <location>
        <begin position="224"/>
        <end position="244"/>
    </location>
</feature>
<feature type="compositionally biased region" description="Pro residues" evidence="18">
    <location>
        <begin position="511"/>
        <end position="522"/>
    </location>
</feature>
<evidence type="ECO:0000256" key="10">
    <source>
        <dbReference type="ARBA" id="ARBA00022990"/>
    </source>
</evidence>
<dbReference type="PANTHER" id="PTHR12784">
    <property type="entry name" value="STEERIN"/>
    <property type="match status" value="1"/>
</dbReference>
<feature type="compositionally biased region" description="Polar residues" evidence="18">
    <location>
        <begin position="254"/>
        <end position="264"/>
    </location>
</feature>
<dbReference type="Gene3D" id="3.40.50.300">
    <property type="entry name" value="P-loop containing nucleotide triphosphate hydrolases"/>
    <property type="match status" value="1"/>
</dbReference>
<organism evidence="20 21">
    <name type="scientific">Pan paniscus</name>
    <name type="common">Pygmy chimpanzee</name>
    <name type="synonym">Bonobo</name>
    <dbReference type="NCBI Taxonomy" id="9597"/>
    <lineage>
        <taxon>Eukaryota</taxon>
        <taxon>Metazoa</taxon>
        <taxon>Chordata</taxon>
        <taxon>Craniata</taxon>
        <taxon>Vertebrata</taxon>
        <taxon>Euteleostomi</taxon>
        <taxon>Mammalia</taxon>
        <taxon>Eutheria</taxon>
        <taxon>Euarchontoglires</taxon>
        <taxon>Primates</taxon>
        <taxon>Haplorrhini</taxon>
        <taxon>Catarrhini</taxon>
        <taxon>Hominidae</taxon>
        <taxon>Pan</taxon>
    </lineage>
</organism>
<evidence type="ECO:0000313" key="20">
    <source>
        <dbReference type="Ensembl" id="ENSPPAP00000019677.1"/>
    </source>
</evidence>